<dbReference type="PROSITE" id="PS50234">
    <property type="entry name" value="VWFA"/>
    <property type="match status" value="1"/>
</dbReference>
<keyword evidence="4" id="KW-1185">Reference proteome</keyword>
<dbReference type="InterPro" id="IPR036465">
    <property type="entry name" value="vWFA_dom_sf"/>
</dbReference>
<proteinExistence type="predicted"/>
<protein>
    <submittedName>
        <fullName evidence="3">Uncharacterized protein DUF1194</fullName>
    </submittedName>
</protein>
<dbReference type="EMBL" id="RCCE01000001">
    <property type="protein sequence ID" value="RLJ60248.1"/>
    <property type="molecule type" value="Genomic_DNA"/>
</dbReference>
<evidence type="ECO:0000259" key="2">
    <source>
        <dbReference type="PROSITE" id="PS50234"/>
    </source>
</evidence>
<keyword evidence="1" id="KW-0732">Signal</keyword>
<dbReference type="InterPro" id="IPR002035">
    <property type="entry name" value="VWF_A"/>
</dbReference>
<dbReference type="Pfam" id="PF06707">
    <property type="entry name" value="DUF1194"/>
    <property type="match status" value="1"/>
</dbReference>
<comment type="caution">
    <text evidence="3">The sequence shown here is derived from an EMBL/GenBank/DDBJ whole genome shotgun (WGS) entry which is preliminary data.</text>
</comment>
<sequence length="247" mass="26813">MGVDGKHRPLVKAALLALALLSGGAEAACRQALALGLDISGSVDAQEYRLQLDGLAAALLAPDVAQKALASPETPVFITVYEWAGQTKQRVLVTWTALRSQADLAQVASTLRATRRLSRKGATAIGRAMEYADALFRQGPDCWARTLDLSGDGKNNNGPTPEVIRKNSAFDQVTINGLVIGSDDTVGRDERQMEIMDLSAYYRRRVIHGPDAFIEVALGFEDYQRAMERKLLRELESLVFGALDVTP</sequence>
<feature type="domain" description="VWFA" evidence="2">
    <location>
        <begin position="32"/>
        <end position="235"/>
    </location>
</feature>
<accession>A0A497X4S0</accession>
<reference evidence="3 4" key="1">
    <citation type="submission" date="2018-10" db="EMBL/GenBank/DDBJ databases">
        <title>Genomic Encyclopedia of Archaeal and Bacterial Type Strains, Phase II (KMG-II): from individual species to whole genera.</title>
        <authorList>
            <person name="Goeker M."/>
        </authorList>
    </citation>
    <scope>NUCLEOTIDE SEQUENCE [LARGE SCALE GENOMIC DNA]</scope>
    <source>
        <strain evidence="3 4">DSM 29466</strain>
    </source>
</reference>
<organism evidence="3 4">
    <name type="scientific">Litoreibacter meonggei</name>
    <dbReference type="NCBI Taxonomy" id="1049199"/>
    <lineage>
        <taxon>Bacteria</taxon>
        <taxon>Pseudomonadati</taxon>
        <taxon>Pseudomonadota</taxon>
        <taxon>Alphaproteobacteria</taxon>
        <taxon>Rhodobacterales</taxon>
        <taxon>Roseobacteraceae</taxon>
        <taxon>Litoreibacter</taxon>
    </lineage>
</organism>
<evidence type="ECO:0000256" key="1">
    <source>
        <dbReference type="SAM" id="SignalP"/>
    </source>
</evidence>
<name>A0A497X4S0_9RHOB</name>
<gene>
    <name evidence="3" type="ORF">BCF46_0446</name>
</gene>
<feature type="signal peptide" evidence="1">
    <location>
        <begin position="1"/>
        <end position="27"/>
    </location>
</feature>
<dbReference type="AlphaFoldDB" id="A0A497X4S0"/>
<dbReference type="InterPro" id="IPR010607">
    <property type="entry name" value="DUF1194"/>
</dbReference>
<dbReference type="Gene3D" id="3.40.50.410">
    <property type="entry name" value="von Willebrand factor, type A domain"/>
    <property type="match status" value="1"/>
</dbReference>
<dbReference type="RefSeq" id="WP_245989715.1">
    <property type="nucleotide sequence ID" value="NZ_RCCE01000001.1"/>
</dbReference>
<evidence type="ECO:0000313" key="3">
    <source>
        <dbReference type="EMBL" id="RLJ60248.1"/>
    </source>
</evidence>
<evidence type="ECO:0000313" key="4">
    <source>
        <dbReference type="Proteomes" id="UP000269157"/>
    </source>
</evidence>
<dbReference type="SUPFAM" id="SSF53300">
    <property type="entry name" value="vWA-like"/>
    <property type="match status" value="1"/>
</dbReference>
<feature type="chain" id="PRO_5019862279" evidence="1">
    <location>
        <begin position="28"/>
        <end position="247"/>
    </location>
</feature>
<dbReference type="Proteomes" id="UP000269157">
    <property type="component" value="Unassembled WGS sequence"/>
</dbReference>